<dbReference type="Gene3D" id="1.10.260.40">
    <property type="entry name" value="lambda repressor-like DNA-binding domains"/>
    <property type="match status" value="1"/>
</dbReference>
<dbReference type="InterPro" id="IPR000843">
    <property type="entry name" value="HTH_LacI"/>
</dbReference>
<dbReference type="InterPro" id="IPR028082">
    <property type="entry name" value="Peripla_BP_I"/>
</dbReference>
<accession>A0ABT9HN91</accession>
<dbReference type="PANTHER" id="PTHR30146">
    <property type="entry name" value="LACI-RELATED TRANSCRIPTIONAL REPRESSOR"/>
    <property type="match status" value="1"/>
</dbReference>
<dbReference type="SMART" id="SM00354">
    <property type="entry name" value="HTH_LACI"/>
    <property type="match status" value="1"/>
</dbReference>
<feature type="domain" description="HTH lacI-type" evidence="4">
    <location>
        <begin position="16"/>
        <end position="70"/>
    </location>
</feature>
<organism evidence="5 6">
    <name type="scientific">Qipengyuania profundimaris</name>
    <dbReference type="NCBI Taxonomy" id="3067652"/>
    <lineage>
        <taxon>Bacteria</taxon>
        <taxon>Pseudomonadati</taxon>
        <taxon>Pseudomonadota</taxon>
        <taxon>Alphaproteobacteria</taxon>
        <taxon>Sphingomonadales</taxon>
        <taxon>Erythrobacteraceae</taxon>
        <taxon>Qipengyuania</taxon>
    </lineage>
</organism>
<dbReference type="InterPro" id="IPR046335">
    <property type="entry name" value="LacI/GalR-like_sensor"/>
</dbReference>
<dbReference type="EMBL" id="JAVAIM010000001">
    <property type="protein sequence ID" value="MDP4574322.1"/>
    <property type="molecule type" value="Genomic_DNA"/>
</dbReference>
<evidence type="ECO:0000313" key="5">
    <source>
        <dbReference type="EMBL" id="MDP4574322.1"/>
    </source>
</evidence>
<proteinExistence type="predicted"/>
<dbReference type="Pfam" id="PF13377">
    <property type="entry name" value="Peripla_BP_3"/>
    <property type="match status" value="1"/>
</dbReference>
<name>A0ABT9HN91_9SPHN</name>
<dbReference type="SUPFAM" id="SSF53822">
    <property type="entry name" value="Periplasmic binding protein-like I"/>
    <property type="match status" value="1"/>
</dbReference>
<keyword evidence="2 5" id="KW-0238">DNA-binding</keyword>
<sequence length="346" mass="36836">MGRGMSNSLNGAPRRVTSIDVAERAGVSQSTVSRALSGSETITEATRRRVEKAAEELGYHVNARAAGLRRGETGTIAIVVIGRAGQGAAAINPFYYSMLGSTCAAAAERGYEALVSFQAEPEELFGHYVARRQADGVVVIGTATNQPAWDYFRECAAQSDSIAFWGSPFDDATWVRSDNRDGGRIAVERLVKGGANSIHFVGDTHCSQRQFSERYEGYRAAMKAGGLEVHEPLVGEGEDRVSQGRNAIATLVERGSDFDGLFFACDAMALGALEELASRQIAVPGKVSVIGFDGLGSGEFSAPPLTTVEPDFAMAGKLLIDTALAKEGEKPERRVPVRLVERASVG</sequence>
<dbReference type="Pfam" id="PF00356">
    <property type="entry name" value="LacI"/>
    <property type="match status" value="1"/>
</dbReference>
<dbReference type="Gene3D" id="3.40.50.2300">
    <property type="match status" value="2"/>
</dbReference>
<dbReference type="InterPro" id="IPR010982">
    <property type="entry name" value="Lambda_DNA-bd_dom_sf"/>
</dbReference>
<protein>
    <submittedName>
        <fullName evidence="5">LacI family DNA-binding transcriptional regulator</fullName>
    </submittedName>
</protein>
<dbReference type="Proteomes" id="UP001240639">
    <property type="component" value="Unassembled WGS sequence"/>
</dbReference>
<dbReference type="GO" id="GO:0003677">
    <property type="term" value="F:DNA binding"/>
    <property type="evidence" value="ECO:0007669"/>
    <property type="project" value="UniProtKB-KW"/>
</dbReference>
<gene>
    <name evidence="5" type="ORF">Q9K02_04120</name>
</gene>
<evidence type="ECO:0000256" key="1">
    <source>
        <dbReference type="ARBA" id="ARBA00023015"/>
    </source>
</evidence>
<keyword evidence="6" id="KW-1185">Reference proteome</keyword>
<dbReference type="SUPFAM" id="SSF47413">
    <property type="entry name" value="lambda repressor-like DNA-binding domains"/>
    <property type="match status" value="1"/>
</dbReference>
<evidence type="ECO:0000259" key="4">
    <source>
        <dbReference type="PROSITE" id="PS50932"/>
    </source>
</evidence>
<comment type="caution">
    <text evidence="5">The sequence shown here is derived from an EMBL/GenBank/DDBJ whole genome shotgun (WGS) entry which is preliminary data.</text>
</comment>
<dbReference type="PROSITE" id="PS50932">
    <property type="entry name" value="HTH_LACI_2"/>
    <property type="match status" value="1"/>
</dbReference>
<evidence type="ECO:0000256" key="2">
    <source>
        <dbReference type="ARBA" id="ARBA00023125"/>
    </source>
</evidence>
<keyword evidence="3" id="KW-0804">Transcription</keyword>
<dbReference type="RefSeq" id="WP_305931745.1">
    <property type="nucleotide sequence ID" value="NZ_JAVAIM010000001.1"/>
</dbReference>
<reference evidence="5 6" key="1">
    <citation type="submission" date="2023-08" db="EMBL/GenBank/DDBJ databases">
        <title>genomic of G39.</title>
        <authorList>
            <person name="Wang Y."/>
        </authorList>
    </citation>
    <scope>NUCLEOTIDE SEQUENCE [LARGE SCALE GENOMIC DNA]</scope>
    <source>
        <strain evidence="5 6">G39</strain>
    </source>
</reference>
<evidence type="ECO:0000256" key="3">
    <source>
        <dbReference type="ARBA" id="ARBA00023163"/>
    </source>
</evidence>
<keyword evidence="1" id="KW-0805">Transcription regulation</keyword>
<dbReference type="CDD" id="cd01392">
    <property type="entry name" value="HTH_LacI"/>
    <property type="match status" value="1"/>
</dbReference>
<evidence type="ECO:0000313" key="6">
    <source>
        <dbReference type="Proteomes" id="UP001240639"/>
    </source>
</evidence>
<dbReference type="PANTHER" id="PTHR30146:SF120">
    <property type="entry name" value="ALANINE RACEMASE"/>
    <property type="match status" value="1"/>
</dbReference>